<evidence type="ECO:0000256" key="1">
    <source>
        <dbReference type="ARBA" id="ARBA00001954"/>
    </source>
</evidence>
<feature type="binding site" evidence="11">
    <location>
        <position position="69"/>
    </location>
    <ligand>
        <name>Fe cation</name>
        <dbReference type="ChEBI" id="CHEBI:24875"/>
        <label>1</label>
    </ligand>
</feature>
<evidence type="ECO:0000313" key="12">
    <source>
        <dbReference type="EMBL" id="TLS46128.1"/>
    </source>
</evidence>
<dbReference type="PANTHER" id="PTHR31155">
    <property type="entry name" value="ACYL- ACYL-CARRIER-PROTEIN DESATURASE-RELATED"/>
    <property type="match status" value="1"/>
</dbReference>
<feature type="binding site" evidence="11">
    <location>
        <position position="184"/>
    </location>
    <ligand>
        <name>Fe cation</name>
        <dbReference type="ChEBI" id="CHEBI:24875"/>
        <label>1</label>
    </ligand>
</feature>
<evidence type="ECO:0000256" key="2">
    <source>
        <dbReference type="ARBA" id="ARBA00008749"/>
    </source>
</evidence>
<protein>
    <submittedName>
        <fullName evidence="12">Acyl-ACP desaturase</fullName>
    </submittedName>
</protein>
<feature type="binding site" evidence="11">
    <location>
        <position position="103"/>
    </location>
    <ligand>
        <name>Fe cation</name>
        <dbReference type="ChEBI" id="CHEBI:24875"/>
        <label>1</label>
    </ligand>
</feature>
<evidence type="ECO:0000256" key="3">
    <source>
        <dbReference type="ARBA" id="ARBA00011738"/>
    </source>
</evidence>
<keyword evidence="13" id="KW-1185">Reference proteome</keyword>
<feature type="binding site" evidence="11">
    <location>
        <position position="100"/>
    </location>
    <ligand>
        <name>Fe cation</name>
        <dbReference type="ChEBI" id="CHEBI:24875"/>
        <label>2</label>
    </ligand>
</feature>
<evidence type="ECO:0000256" key="10">
    <source>
        <dbReference type="ARBA" id="ARBA00023160"/>
    </source>
</evidence>
<dbReference type="GO" id="GO:0006633">
    <property type="term" value="P:fatty acid biosynthetic process"/>
    <property type="evidence" value="ECO:0007669"/>
    <property type="project" value="UniProtKB-KW"/>
</dbReference>
<comment type="cofactor">
    <cofactor evidence="1">
        <name>Fe(2+)</name>
        <dbReference type="ChEBI" id="CHEBI:29033"/>
    </cofactor>
</comment>
<sequence length="318" mass="35478">MPTNMLTELEPFVAKALNDHLNTVTDWDPVTSYVPWGEGMDFQEVPWDPAHSKLSPPVQAALAVNLATEDELPGYFAELNRRFGNHEAWGAWLGRWKAEEGRHAIALRSFLAATRGLDPRQMESDRMATMQSGYQAGDKSLLESIVYVTAQELATRVSHLNTGKAAQQADQIAWLLLKRISQDENHHYLFYRSLVTAALDIAPSETVEAVCREFMQFAMPGADIIPGFRERAFIIAQAGIYNQSVHYGSVIAPLLRHWKIFSLEGLTPRAEQKREELAAHLESLRLRGRREPETLARIAARRTTSAPTGSDRAGAAAC</sequence>
<evidence type="ECO:0000256" key="9">
    <source>
        <dbReference type="ARBA" id="ARBA00023098"/>
    </source>
</evidence>
<dbReference type="PIRSF" id="PIRSF000346">
    <property type="entry name" value="Dlt9_acylACP_des"/>
    <property type="match status" value="1"/>
</dbReference>
<dbReference type="InterPro" id="IPR012348">
    <property type="entry name" value="RNR-like"/>
</dbReference>
<evidence type="ECO:0000256" key="5">
    <source>
        <dbReference type="ARBA" id="ARBA00022723"/>
    </source>
</evidence>
<evidence type="ECO:0000256" key="8">
    <source>
        <dbReference type="ARBA" id="ARBA00023004"/>
    </source>
</evidence>
<dbReference type="InterPro" id="IPR009078">
    <property type="entry name" value="Ferritin-like_SF"/>
</dbReference>
<evidence type="ECO:0000256" key="7">
    <source>
        <dbReference type="ARBA" id="ARBA00023002"/>
    </source>
</evidence>
<evidence type="ECO:0000256" key="4">
    <source>
        <dbReference type="ARBA" id="ARBA00022516"/>
    </source>
</evidence>
<proteinExistence type="inferred from homology"/>
<dbReference type="GO" id="GO:0046872">
    <property type="term" value="F:metal ion binding"/>
    <property type="evidence" value="ECO:0007669"/>
    <property type="project" value="UniProtKB-KW"/>
</dbReference>
<organism evidence="12 13">
    <name type="scientific">Streptomyces montanus</name>
    <dbReference type="NCBI Taxonomy" id="2580423"/>
    <lineage>
        <taxon>Bacteria</taxon>
        <taxon>Bacillati</taxon>
        <taxon>Actinomycetota</taxon>
        <taxon>Actinomycetes</taxon>
        <taxon>Kitasatosporales</taxon>
        <taxon>Streptomycetaceae</taxon>
        <taxon>Streptomyces</taxon>
    </lineage>
</organism>
<keyword evidence="7" id="KW-0560">Oxidoreductase</keyword>
<keyword evidence="10" id="KW-0275">Fatty acid biosynthesis</keyword>
<dbReference type="PANTHER" id="PTHR31155:SF9">
    <property type="entry name" value="STEAROYL-[ACYL-CARRIER-PROTEIN] 9-DESATURASE 7, CHLOROPLASTIC"/>
    <property type="match status" value="1"/>
</dbReference>
<dbReference type="Pfam" id="PF03405">
    <property type="entry name" value="FA_desaturase_2"/>
    <property type="match status" value="1"/>
</dbReference>
<gene>
    <name evidence="12" type="ORF">FE633_11340</name>
</gene>
<keyword evidence="5 11" id="KW-0479">Metal-binding</keyword>
<evidence type="ECO:0000256" key="6">
    <source>
        <dbReference type="ARBA" id="ARBA00022832"/>
    </source>
</evidence>
<dbReference type="RefSeq" id="WP_138045002.1">
    <property type="nucleotide sequence ID" value="NZ_VBZC01000010.1"/>
</dbReference>
<evidence type="ECO:0000256" key="11">
    <source>
        <dbReference type="PIRSR" id="PIRSR000346-1"/>
    </source>
</evidence>
<evidence type="ECO:0000313" key="13">
    <source>
        <dbReference type="Proteomes" id="UP000305906"/>
    </source>
</evidence>
<dbReference type="AlphaFoldDB" id="A0A5R9FXV2"/>
<keyword evidence="4" id="KW-0444">Lipid biosynthesis</keyword>
<name>A0A5R9FXV2_9ACTN</name>
<comment type="caution">
    <text evidence="12">The sequence shown here is derived from an EMBL/GenBank/DDBJ whole genome shotgun (WGS) entry which is preliminary data.</text>
</comment>
<keyword evidence="8 11" id="KW-0408">Iron</keyword>
<comment type="cofactor">
    <cofactor evidence="11">
        <name>Fe cation</name>
        <dbReference type="ChEBI" id="CHEBI:24875"/>
    </cofactor>
    <text evidence="11">Binds 2 iron ions per subunit.</text>
</comment>
<reference evidence="12 13" key="1">
    <citation type="submission" date="2019-05" db="EMBL/GenBank/DDBJ databases">
        <title>Streptomyces sp. NEAU-C151, a novel actinomycete isolated from soil.</title>
        <authorList>
            <person name="Han L."/>
            <person name="Jiang H."/>
        </authorList>
    </citation>
    <scope>NUCLEOTIDE SEQUENCE [LARGE SCALE GENOMIC DNA]</scope>
    <source>
        <strain evidence="12 13">NEAU-C151</strain>
    </source>
</reference>
<feature type="binding site" evidence="11">
    <location>
        <position position="184"/>
    </location>
    <ligand>
        <name>Fe cation</name>
        <dbReference type="ChEBI" id="CHEBI:24875"/>
        <label>2</label>
    </ligand>
</feature>
<comment type="subunit">
    <text evidence="3">Homodimer.</text>
</comment>
<dbReference type="GO" id="GO:0045300">
    <property type="term" value="F:stearoyl-[ACP] desaturase activity"/>
    <property type="evidence" value="ECO:0007669"/>
    <property type="project" value="InterPro"/>
</dbReference>
<feature type="binding site" evidence="11">
    <location>
        <position position="187"/>
    </location>
    <ligand>
        <name>Fe cation</name>
        <dbReference type="ChEBI" id="CHEBI:24875"/>
        <label>2</label>
    </ligand>
</feature>
<keyword evidence="9" id="KW-0443">Lipid metabolism</keyword>
<dbReference type="EMBL" id="VBZC01000010">
    <property type="protein sequence ID" value="TLS46128.1"/>
    <property type="molecule type" value="Genomic_DNA"/>
</dbReference>
<dbReference type="Proteomes" id="UP000305906">
    <property type="component" value="Unassembled WGS sequence"/>
</dbReference>
<dbReference type="GO" id="GO:0005829">
    <property type="term" value="C:cytosol"/>
    <property type="evidence" value="ECO:0007669"/>
    <property type="project" value="TreeGrafter"/>
</dbReference>
<feature type="binding site" evidence="11">
    <location>
        <position position="152"/>
    </location>
    <ligand>
        <name>Fe cation</name>
        <dbReference type="ChEBI" id="CHEBI:24875"/>
        <label>2</label>
    </ligand>
</feature>
<dbReference type="Gene3D" id="1.10.620.20">
    <property type="entry name" value="Ribonucleotide Reductase, subunit A"/>
    <property type="match status" value="1"/>
</dbReference>
<accession>A0A5R9FXV2</accession>
<dbReference type="InterPro" id="IPR005067">
    <property type="entry name" value="Fatty_acid_desaturase-2"/>
</dbReference>
<dbReference type="SUPFAM" id="SSF47240">
    <property type="entry name" value="Ferritin-like"/>
    <property type="match status" value="1"/>
</dbReference>
<feature type="binding site" evidence="11">
    <location>
        <position position="100"/>
    </location>
    <ligand>
        <name>Fe cation</name>
        <dbReference type="ChEBI" id="CHEBI:24875"/>
        <label>1</label>
    </ligand>
</feature>
<keyword evidence="6" id="KW-0276">Fatty acid metabolism</keyword>
<comment type="similarity">
    <text evidence="2">Belongs to the fatty acid desaturase type 2 family.</text>
</comment>